<feature type="compositionally biased region" description="Polar residues" evidence="1">
    <location>
        <begin position="96"/>
        <end position="107"/>
    </location>
</feature>
<accession>A0A0G4PXP2</accession>
<dbReference type="Proteomes" id="UP000053732">
    <property type="component" value="Unassembled WGS sequence"/>
</dbReference>
<feature type="region of interest" description="Disordered" evidence="1">
    <location>
        <begin position="96"/>
        <end position="117"/>
    </location>
</feature>
<gene>
    <name evidence="2" type="ORF">PCAMFM013_S063g000005</name>
</gene>
<evidence type="ECO:0000256" key="1">
    <source>
        <dbReference type="SAM" id="MobiDB-lite"/>
    </source>
</evidence>
<evidence type="ECO:0000313" key="2">
    <source>
        <dbReference type="EMBL" id="CRL30899.1"/>
    </source>
</evidence>
<reference evidence="2 3" key="1">
    <citation type="journal article" date="2014" name="Nat. Commun.">
        <title>Multiple recent horizontal transfers of a large genomic region in cheese making fungi.</title>
        <authorList>
            <person name="Cheeseman K."/>
            <person name="Ropars J."/>
            <person name="Renault P."/>
            <person name="Dupont J."/>
            <person name="Gouzy J."/>
            <person name="Branca A."/>
            <person name="Abraham A.L."/>
            <person name="Ceppi M."/>
            <person name="Conseiller E."/>
            <person name="Debuchy R."/>
            <person name="Malagnac F."/>
            <person name="Goarin A."/>
            <person name="Silar P."/>
            <person name="Lacoste S."/>
            <person name="Sallet E."/>
            <person name="Bensimon A."/>
            <person name="Giraud T."/>
            <person name="Brygoo Y."/>
        </authorList>
    </citation>
    <scope>NUCLEOTIDE SEQUENCE [LARGE SCALE GENOMIC DNA]</scope>
    <source>
        <strain evidence="3">FM 013</strain>
    </source>
</reference>
<dbReference type="EMBL" id="HG793196">
    <property type="protein sequence ID" value="CRL30899.1"/>
    <property type="molecule type" value="Genomic_DNA"/>
</dbReference>
<organism evidence="2 3">
    <name type="scientific">Penicillium camemberti (strain FM 013)</name>
    <dbReference type="NCBI Taxonomy" id="1429867"/>
    <lineage>
        <taxon>Eukaryota</taxon>
        <taxon>Fungi</taxon>
        <taxon>Dikarya</taxon>
        <taxon>Ascomycota</taxon>
        <taxon>Pezizomycotina</taxon>
        <taxon>Eurotiomycetes</taxon>
        <taxon>Eurotiomycetidae</taxon>
        <taxon>Eurotiales</taxon>
        <taxon>Aspergillaceae</taxon>
        <taxon>Penicillium</taxon>
    </lineage>
</organism>
<protein>
    <submittedName>
        <fullName evidence="2">Str. FM013</fullName>
    </submittedName>
</protein>
<evidence type="ECO:0000313" key="3">
    <source>
        <dbReference type="Proteomes" id="UP000053732"/>
    </source>
</evidence>
<dbReference type="AlphaFoldDB" id="A0A0G4PXP2"/>
<keyword evidence="3" id="KW-1185">Reference proteome</keyword>
<name>A0A0G4PXP2_PENC3</name>
<sequence length="129" mass="14359">MDPSEILRTIATLNTRAVRAEKIIAKYEHDLAIARHTLVDTSKELDDTVKVAELLYSVNSRLGAVADYLLREQGMALGDREPKSVEVLINSLLQQTEAEQRPNPTNKSRIIARSGSSRSTDIENTIITQ</sequence>
<proteinExistence type="predicted"/>
<feature type="compositionally biased region" description="Low complexity" evidence="1">
    <location>
        <begin position="108"/>
        <end position="117"/>
    </location>
</feature>